<keyword evidence="4" id="KW-0482">Metalloprotease</keyword>
<reference evidence="3 7" key="1">
    <citation type="submission" date="2018-08" db="EMBL/GenBank/DDBJ databases">
        <title>Draft genome of Streptococcus sp .nov. Z2.</title>
        <authorList>
            <person name="Tian Z."/>
        </authorList>
    </citation>
    <scope>NUCLEOTIDE SEQUENCE [LARGE SCALE GENOMIC DNA]</scope>
    <source>
        <strain evidence="3 7">Z2</strain>
    </source>
</reference>
<evidence type="ECO:0000313" key="3">
    <source>
        <dbReference type="EMBL" id="RFU50353.1"/>
    </source>
</evidence>
<reference evidence="4 6" key="2">
    <citation type="submission" date="2018-08" db="EMBL/GenBank/DDBJ databases">
        <title>Draft genome of Streptococcus sp. nov. Z1.</title>
        <authorList>
            <person name="Tian Z."/>
        </authorList>
    </citation>
    <scope>NUCLEOTIDE SEQUENCE [LARGE SCALE GENOMIC DNA]</scope>
    <source>
        <strain evidence="4">Z1</strain>
        <strain evidence="6">Z1(2018)</strain>
    </source>
</reference>
<feature type="transmembrane region" description="Helical" evidence="1">
    <location>
        <begin position="237"/>
        <end position="259"/>
    </location>
</feature>
<accession>A0A346NBE8</accession>
<feature type="transmembrane region" description="Helical" evidence="1">
    <location>
        <begin position="69"/>
        <end position="92"/>
    </location>
</feature>
<dbReference type="KEGG" id="schj:DDV21_004250"/>
<dbReference type="Proteomes" id="UP000262901">
    <property type="component" value="Unassembled WGS sequence"/>
</dbReference>
<evidence type="ECO:0000313" key="2">
    <source>
        <dbReference type="EMBL" id="AXQ78343.1"/>
    </source>
</evidence>
<proteinExistence type="predicted"/>
<keyword evidence="4" id="KW-0645">Protease</keyword>
<evidence type="ECO:0000256" key="1">
    <source>
        <dbReference type="SAM" id="Phobius"/>
    </source>
</evidence>
<keyword evidence="1" id="KW-0472">Membrane</keyword>
<dbReference type="AlphaFoldDB" id="A0A372KKN7"/>
<keyword evidence="1" id="KW-0812">Transmembrane</keyword>
<keyword evidence="4" id="KW-0378">Hydrolase</keyword>
<dbReference type="EMBL" id="QVQZ01000027">
    <property type="protein sequence ID" value="RFU52566.1"/>
    <property type="molecule type" value="Genomic_DNA"/>
</dbReference>
<gene>
    <name evidence="2" type="ORF">DDV21_004250</name>
    <name evidence="3" type="ORF">DDV22_09075</name>
    <name evidence="4" type="ORF">DDV23_09085</name>
</gene>
<feature type="transmembrane region" description="Helical" evidence="1">
    <location>
        <begin position="212"/>
        <end position="231"/>
    </location>
</feature>
<feature type="transmembrane region" description="Helical" evidence="1">
    <location>
        <begin position="184"/>
        <end position="203"/>
    </location>
</feature>
<dbReference type="GO" id="GO:0006508">
    <property type="term" value="P:proteolysis"/>
    <property type="evidence" value="ECO:0007669"/>
    <property type="project" value="UniProtKB-KW"/>
</dbReference>
<sequence length="269" mass="30300">MRKLLIFLVGLLSVAGFVWDCFILFNLNLSIKQWQTFAAAMLIFALTYFIPLSVLSCYLLKKEKCSLSYFWLSVFAGATVIGSLAGLLNYWLTDLLKTVVTNQDFLNSWAPSLVPPFAEESLKLILALIVAYLVGAEKLSAFILIGLGVGLGFQLSEDYTYVAGSFVEGTVNPVWQAFLRLETAFASHWLLTAMLTGACYILFVQKFKPKTYLAYVWLFSPFVLHILWNSPWGDGNVLLKLSLTFVSWFLFGSLFHYAFTVKLRETVPV</sequence>
<reference evidence="2" key="4">
    <citation type="journal article" date="2019" name="Int. J. Syst. Evol. Microbiol.">
        <title>Streptococcus chenjunshii sp. nov. isolated from feces of Tibetan antelopes.</title>
        <authorList>
            <person name="Tian Z."/>
            <person name="Lu S."/>
            <person name="Jin D."/>
            <person name="Yang J."/>
            <person name="Pu J."/>
            <person name="Lai X.H."/>
            <person name="Bai X.N."/>
            <person name="Wu X.M."/>
            <person name="Li J."/>
            <person name="Wang S."/>
            <person name="Xu J."/>
        </authorList>
    </citation>
    <scope>NUCLEOTIDE SEQUENCE</scope>
    <source>
        <strain evidence="2">Z15</strain>
    </source>
</reference>
<dbReference type="InterPro" id="IPR026898">
    <property type="entry name" value="PrsW"/>
</dbReference>
<evidence type="ECO:0000313" key="4">
    <source>
        <dbReference type="EMBL" id="RFU52566.1"/>
    </source>
</evidence>
<dbReference type="OrthoDB" id="9785431at2"/>
<evidence type="ECO:0000313" key="6">
    <source>
        <dbReference type="Proteomes" id="UP000262901"/>
    </source>
</evidence>
<dbReference type="EMBL" id="CP031733">
    <property type="protein sequence ID" value="AXQ78343.1"/>
    <property type="molecule type" value="Genomic_DNA"/>
</dbReference>
<dbReference type="GO" id="GO:0008237">
    <property type="term" value="F:metallopeptidase activity"/>
    <property type="evidence" value="ECO:0007669"/>
    <property type="project" value="UniProtKB-KW"/>
</dbReference>
<name>A0A372KKN7_9STRE</name>
<dbReference type="Proteomes" id="UP000264056">
    <property type="component" value="Unassembled WGS sequence"/>
</dbReference>
<protein>
    <submittedName>
        <fullName evidence="4">PrsW family intramembrane metalloprotease</fullName>
    </submittedName>
</protein>
<keyword evidence="1" id="KW-1133">Transmembrane helix</keyword>
<dbReference type="Pfam" id="PF13367">
    <property type="entry name" value="PrsW-protease"/>
    <property type="match status" value="1"/>
</dbReference>
<reference evidence="5" key="3">
    <citation type="submission" date="2018-08" db="EMBL/GenBank/DDBJ databases">
        <title>Streptococcus chenjunshii sp. nov., isolated from stools sample of the Tibetan antelope in the Qinghai-Tibet plateau, China.</title>
        <authorList>
            <person name="Tian Z."/>
        </authorList>
    </citation>
    <scope>NUCLEOTIDE SEQUENCE [LARGE SCALE GENOMIC DNA]</scope>
    <source>
        <strain evidence="5">Z15</strain>
    </source>
</reference>
<accession>A0A372KKN7</accession>
<organism evidence="4 6">
    <name type="scientific">Streptococcus chenjunshii</name>
    <dbReference type="NCBI Taxonomy" id="2173853"/>
    <lineage>
        <taxon>Bacteria</taxon>
        <taxon>Bacillati</taxon>
        <taxon>Bacillota</taxon>
        <taxon>Bacilli</taxon>
        <taxon>Lactobacillales</taxon>
        <taxon>Streptococcaceae</taxon>
        <taxon>Streptococcus</taxon>
    </lineage>
</organism>
<dbReference type="EMBL" id="QVQY01000030">
    <property type="protein sequence ID" value="RFU50353.1"/>
    <property type="molecule type" value="Genomic_DNA"/>
</dbReference>
<feature type="transmembrane region" description="Helical" evidence="1">
    <location>
        <begin position="36"/>
        <end position="60"/>
    </location>
</feature>
<evidence type="ECO:0000313" key="5">
    <source>
        <dbReference type="Proteomes" id="UP000246115"/>
    </source>
</evidence>
<keyword evidence="7" id="KW-1185">Reference proteome</keyword>
<evidence type="ECO:0000313" key="7">
    <source>
        <dbReference type="Proteomes" id="UP000264056"/>
    </source>
</evidence>
<dbReference type="Proteomes" id="UP000246115">
    <property type="component" value="Chromosome"/>
</dbReference>